<dbReference type="Proteomes" id="UP000199659">
    <property type="component" value="Unassembled WGS sequence"/>
</dbReference>
<name>A0A1I6ICW2_9FIRM</name>
<organism evidence="1 2">
    <name type="scientific">Anaeromicropila populeti</name>
    <dbReference type="NCBI Taxonomy" id="37658"/>
    <lineage>
        <taxon>Bacteria</taxon>
        <taxon>Bacillati</taxon>
        <taxon>Bacillota</taxon>
        <taxon>Clostridia</taxon>
        <taxon>Lachnospirales</taxon>
        <taxon>Lachnospiraceae</taxon>
        <taxon>Anaeromicropila</taxon>
    </lineage>
</organism>
<protein>
    <recommendedName>
        <fullName evidence="3">SAM-dependent methyltransferase</fullName>
    </recommendedName>
</protein>
<dbReference type="OrthoDB" id="9787807at2"/>
<dbReference type="EMBL" id="FOYZ01000002">
    <property type="protein sequence ID" value="SFR64533.1"/>
    <property type="molecule type" value="Genomic_DNA"/>
</dbReference>
<evidence type="ECO:0000313" key="1">
    <source>
        <dbReference type="EMBL" id="SFR64533.1"/>
    </source>
</evidence>
<dbReference type="AlphaFoldDB" id="A0A1I6ICW2"/>
<evidence type="ECO:0008006" key="3">
    <source>
        <dbReference type="Google" id="ProtNLM"/>
    </source>
</evidence>
<sequence>MAFRLDNVVPWGRTFEEYDMMFQISKLDKSVKIAGFGDGPASFNWEANNAGYSVTSFDPIYQFSKDQISLRIDEVRKIVMKQMKDNQENFVWTKIRDLEQLEKIRMGAMNIFLEDFERGKSEGRYVYHELPERLSVPDNYFDVGISSHFLLLYAELGVEFHINAISEMLRICKEIRIFPILNLDSKGTELVNEIRDYFEKYCKTNIVETAYEFQKGGNKLLVMRKNIANEFEGRGIHT</sequence>
<evidence type="ECO:0000313" key="2">
    <source>
        <dbReference type="Proteomes" id="UP000199659"/>
    </source>
</evidence>
<gene>
    <name evidence="1" type="ORF">SAMN05661086_00703</name>
</gene>
<reference evidence="1 2" key="1">
    <citation type="submission" date="2016-10" db="EMBL/GenBank/DDBJ databases">
        <authorList>
            <person name="de Groot N.N."/>
        </authorList>
    </citation>
    <scope>NUCLEOTIDE SEQUENCE [LARGE SCALE GENOMIC DNA]</scope>
    <source>
        <strain evidence="1 2">743A</strain>
    </source>
</reference>
<keyword evidence="2" id="KW-1185">Reference proteome</keyword>
<dbReference type="RefSeq" id="WP_092559311.1">
    <property type="nucleotide sequence ID" value="NZ_FOYZ01000002.1"/>
</dbReference>
<accession>A0A1I6ICW2</accession>
<proteinExistence type="predicted"/>
<dbReference type="STRING" id="37658.SAMN05661086_00703"/>